<name>A0AA39PW79_9AGAR</name>
<keyword evidence="2" id="KW-1185">Reference proteome</keyword>
<sequence length="141" mass="15490">MHALWTGQSALGSTDLPFASNHHQQVFTLTRLGPEQACGNQSINACSPCTVTTFFITSTVASQERTAIYHPTFDAPDADAVLSSLDGTLYRLPSSVLRRTTTFFASPSFMTELNSKPIPIHEHDPVLEWLLWIICGLVDLP</sequence>
<evidence type="ECO:0000313" key="2">
    <source>
        <dbReference type="Proteomes" id="UP001175228"/>
    </source>
</evidence>
<evidence type="ECO:0000313" key="1">
    <source>
        <dbReference type="EMBL" id="KAK0491710.1"/>
    </source>
</evidence>
<dbReference type="EMBL" id="JAUEPU010000033">
    <property type="protein sequence ID" value="KAK0491710.1"/>
    <property type="molecule type" value="Genomic_DNA"/>
</dbReference>
<organism evidence="1 2">
    <name type="scientific">Armillaria luteobubalina</name>
    <dbReference type="NCBI Taxonomy" id="153913"/>
    <lineage>
        <taxon>Eukaryota</taxon>
        <taxon>Fungi</taxon>
        <taxon>Dikarya</taxon>
        <taxon>Basidiomycota</taxon>
        <taxon>Agaricomycotina</taxon>
        <taxon>Agaricomycetes</taxon>
        <taxon>Agaricomycetidae</taxon>
        <taxon>Agaricales</taxon>
        <taxon>Marasmiineae</taxon>
        <taxon>Physalacriaceae</taxon>
        <taxon>Armillaria</taxon>
    </lineage>
</organism>
<protein>
    <submittedName>
        <fullName evidence="1">Uncharacterized protein</fullName>
    </submittedName>
</protein>
<dbReference type="AlphaFoldDB" id="A0AA39PW79"/>
<dbReference type="Proteomes" id="UP001175228">
    <property type="component" value="Unassembled WGS sequence"/>
</dbReference>
<proteinExistence type="predicted"/>
<comment type="caution">
    <text evidence="1">The sequence shown here is derived from an EMBL/GenBank/DDBJ whole genome shotgun (WGS) entry which is preliminary data.</text>
</comment>
<accession>A0AA39PW79</accession>
<gene>
    <name evidence="1" type="ORF">EDD18DRAFT_1416002</name>
</gene>
<reference evidence="1" key="1">
    <citation type="submission" date="2023-06" db="EMBL/GenBank/DDBJ databases">
        <authorList>
            <consortium name="Lawrence Berkeley National Laboratory"/>
            <person name="Ahrendt S."/>
            <person name="Sahu N."/>
            <person name="Indic B."/>
            <person name="Wong-Bajracharya J."/>
            <person name="Merenyi Z."/>
            <person name="Ke H.-M."/>
            <person name="Monk M."/>
            <person name="Kocsube S."/>
            <person name="Drula E."/>
            <person name="Lipzen A."/>
            <person name="Balint B."/>
            <person name="Henrissat B."/>
            <person name="Andreopoulos B."/>
            <person name="Martin F.M."/>
            <person name="Harder C.B."/>
            <person name="Rigling D."/>
            <person name="Ford K.L."/>
            <person name="Foster G.D."/>
            <person name="Pangilinan J."/>
            <person name="Papanicolaou A."/>
            <person name="Barry K."/>
            <person name="LaButti K."/>
            <person name="Viragh M."/>
            <person name="Koriabine M."/>
            <person name="Yan M."/>
            <person name="Riley R."/>
            <person name="Champramary S."/>
            <person name="Plett K.L."/>
            <person name="Tsai I.J."/>
            <person name="Slot J."/>
            <person name="Sipos G."/>
            <person name="Plett J."/>
            <person name="Nagy L.G."/>
            <person name="Grigoriev I.V."/>
        </authorList>
    </citation>
    <scope>NUCLEOTIDE SEQUENCE</scope>
    <source>
        <strain evidence="1">HWK02</strain>
    </source>
</reference>